<dbReference type="InterPro" id="IPR008461">
    <property type="entry name" value="CrtY"/>
</dbReference>
<dbReference type="EC" id="5.5.1.19" evidence="2"/>
<dbReference type="InterPro" id="IPR010108">
    <property type="entry name" value="Lycopene_cyclase_b/e"/>
</dbReference>
<comment type="similarity">
    <text evidence="1">Belongs to the lycopene cyclase family.</text>
</comment>
<dbReference type="NCBIfam" id="TIGR01789">
    <property type="entry name" value="lycopene_cycl"/>
    <property type="match status" value="1"/>
</dbReference>
<dbReference type="GO" id="GO:0016853">
    <property type="term" value="F:isomerase activity"/>
    <property type="evidence" value="ECO:0007669"/>
    <property type="project" value="UniProtKB-KW"/>
</dbReference>
<accession>A0ABT1C6V1</accession>
<organism evidence="2 3">
    <name type="scientific">Mesorhizobium liriopis</name>
    <dbReference type="NCBI Taxonomy" id="2953882"/>
    <lineage>
        <taxon>Bacteria</taxon>
        <taxon>Pseudomonadati</taxon>
        <taxon>Pseudomonadota</taxon>
        <taxon>Alphaproteobacteria</taxon>
        <taxon>Hyphomicrobiales</taxon>
        <taxon>Phyllobacteriaceae</taxon>
        <taxon>Mesorhizobium</taxon>
    </lineage>
</organism>
<gene>
    <name evidence="2" type="primary">crtY</name>
    <name evidence="2" type="ORF">NGM99_09055</name>
</gene>
<protein>
    <submittedName>
        <fullName evidence="2">Lycopene beta-cyclase CrtY</fullName>
        <ecNumber evidence="2">5.5.1.19</ecNumber>
    </submittedName>
</protein>
<evidence type="ECO:0000313" key="3">
    <source>
        <dbReference type="Proteomes" id="UP001205906"/>
    </source>
</evidence>
<dbReference type="SUPFAM" id="SSF51905">
    <property type="entry name" value="FAD/NAD(P)-binding domain"/>
    <property type="match status" value="1"/>
</dbReference>
<dbReference type="Pfam" id="PF05834">
    <property type="entry name" value="Lycopene_cycl"/>
    <property type="match status" value="1"/>
</dbReference>
<proteinExistence type="inferred from homology"/>
<dbReference type="InterPro" id="IPR036188">
    <property type="entry name" value="FAD/NAD-bd_sf"/>
</dbReference>
<dbReference type="Proteomes" id="UP001205906">
    <property type="component" value="Unassembled WGS sequence"/>
</dbReference>
<keyword evidence="2" id="KW-0413">Isomerase</keyword>
<evidence type="ECO:0000313" key="2">
    <source>
        <dbReference type="EMBL" id="MCO6049940.1"/>
    </source>
</evidence>
<keyword evidence="3" id="KW-1185">Reference proteome</keyword>
<evidence type="ECO:0000256" key="1">
    <source>
        <dbReference type="ARBA" id="ARBA00006599"/>
    </source>
</evidence>
<dbReference type="NCBIfam" id="TIGR01790">
    <property type="entry name" value="carotene-cycl"/>
    <property type="match status" value="1"/>
</dbReference>
<name>A0ABT1C6V1_9HYPH</name>
<dbReference type="EMBL" id="JAMXQS010000004">
    <property type="protein sequence ID" value="MCO6049940.1"/>
    <property type="molecule type" value="Genomic_DNA"/>
</dbReference>
<comment type="caution">
    <text evidence="2">The sequence shown here is derived from an EMBL/GenBank/DDBJ whole genome shotgun (WGS) entry which is preliminary data.</text>
</comment>
<dbReference type="RefSeq" id="WP_252818145.1">
    <property type="nucleotide sequence ID" value="NZ_JAMXQS010000004.1"/>
</dbReference>
<reference evidence="2 3" key="1">
    <citation type="submission" date="2022-06" db="EMBL/GenBank/DDBJ databases">
        <title>Mesorhizobium sp. strain RP14 Genome sequencing and assembly.</title>
        <authorList>
            <person name="Kim I."/>
        </authorList>
    </citation>
    <scope>NUCLEOTIDE SEQUENCE [LARGE SCALE GENOMIC DNA]</scope>
    <source>
        <strain evidence="3">RP14(2022)</strain>
    </source>
</reference>
<sequence length="381" mass="42484">MTKLILLGGGLANGLLALELMRSRPDIDFTLVEAESALGGNHTWSFHHDDLTDAGHALVRPLVSHRWTGQSVRFPNIRRDLPVPYYSIAAERFAAHLTSLLGHRLRLNSRAAQVGPKHVLLDGGERLEADAVIRADGIPRTEAVAIRFQTFVGQELRFARPHGLTNPIIMDATTPQEGGYRFTYVLPLSADTALVEDTAYEDGGWVDRPALERRIADYCRAQGWEPVETLREEHGVLPITLGGDIDRFWRETGGVPSIGLRGNFFHPVTGYSLPDAVRVADFVAKQRDFSAPALHEAIASYSKELWRERSFLRALNRMLFLAGHADRRWQVMERFYRLPGDLIARFYAAELIVSDKLRLLAGKPPVPILGAMKALLSDGRA</sequence>